<dbReference type="InterPro" id="IPR041522">
    <property type="entry name" value="CdaR_GGDEF"/>
</dbReference>
<protein>
    <recommendedName>
        <fullName evidence="7">PucR family transcriptional regulator</fullName>
    </recommendedName>
</protein>
<organism evidence="5 6">
    <name type="scientific">Streptomyces fulvorobeus</name>
    <dbReference type="NCBI Taxonomy" id="284028"/>
    <lineage>
        <taxon>Bacteria</taxon>
        <taxon>Bacillati</taxon>
        <taxon>Actinomycetota</taxon>
        <taxon>Actinomycetes</taxon>
        <taxon>Kitasatosporales</taxon>
        <taxon>Streptomycetaceae</taxon>
        <taxon>Streptomyces</taxon>
    </lineage>
</organism>
<dbReference type="EMBL" id="BLWC01000001">
    <property type="protein sequence ID" value="GFN00332.1"/>
    <property type="molecule type" value="Genomic_DNA"/>
</dbReference>
<dbReference type="PANTHER" id="PTHR33744">
    <property type="entry name" value="CARBOHYDRATE DIACID REGULATOR"/>
    <property type="match status" value="1"/>
</dbReference>
<feature type="region of interest" description="Disordered" evidence="2">
    <location>
        <begin position="1"/>
        <end position="34"/>
    </location>
</feature>
<dbReference type="InterPro" id="IPR042070">
    <property type="entry name" value="PucR_C-HTH_sf"/>
</dbReference>
<feature type="compositionally biased region" description="Polar residues" evidence="2">
    <location>
        <begin position="19"/>
        <end position="30"/>
    </location>
</feature>
<gene>
    <name evidence="5" type="ORF">Sfulv_51420</name>
</gene>
<evidence type="ECO:0008006" key="7">
    <source>
        <dbReference type="Google" id="ProtNLM"/>
    </source>
</evidence>
<reference evidence="5 6" key="1">
    <citation type="submission" date="2020-05" db="EMBL/GenBank/DDBJ databases">
        <title>Whole genome shotgun sequence of Streptomyces fulvorobeus NBRC 15897.</title>
        <authorList>
            <person name="Komaki H."/>
            <person name="Tamura T."/>
        </authorList>
    </citation>
    <scope>NUCLEOTIDE SEQUENCE [LARGE SCALE GENOMIC DNA]</scope>
    <source>
        <strain evidence="5 6">NBRC 15897</strain>
    </source>
</reference>
<dbReference type="InterPro" id="IPR051448">
    <property type="entry name" value="CdaR-like_regulators"/>
</dbReference>
<evidence type="ECO:0000256" key="1">
    <source>
        <dbReference type="ARBA" id="ARBA00006754"/>
    </source>
</evidence>
<sequence>MRWCPAPAGGILTSHERPQSPTCPRNGEQTMQRRSDERVRALLDALLEGRVSPGLAERVAGGLGLPERGRYAVAVLRRAGRHEPVRAALDVGGMRFWWRTRAEREIAVVALGDRGPAELAEVLTARCCGPGGISPVVEGLAELDRARRLAEAALLTCVAGSTRIVRLEERLTTALLVSQPELSARLVTEVFGPLLTLEPAERALLVETLDAWLECGGSAGRAAGRLFCHRNTVFNRLRRLEALTSRSLSRPRELIEMTLALDAFRLTAAGSPAGRA</sequence>
<evidence type="ECO:0000313" key="5">
    <source>
        <dbReference type="EMBL" id="GFN00332.1"/>
    </source>
</evidence>
<feature type="domain" description="PucR C-terminal helix-turn-helix" evidence="3">
    <location>
        <begin position="205"/>
        <end position="263"/>
    </location>
</feature>
<evidence type="ECO:0000256" key="2">
    <source>
        <dbReference type="SAM" id="MobiDB-lite"/>
    </source>
</evidence>
<dbReference type="PANTHER" id="PTHR33744:SF1">
    <property type="entry name" value="DNA-BINDING TRANSCRIPTIONAL ACTIVATOR ADER"/>
    <property type="match status" value="1"/>
</dbReference>
<feature type="domain" description="CdaR GGDEF-like" evidence="4">
    <location>
        <begin position="49"/>
        <end position="154"/>
    </location>
</feature>
<dbReference type="Proteomes" id="UP000498980">
    <property type="component" value="Unassembled WGS sequence"/>
</dbReference>
<evidence type="ECO:0000259" key="3">
    <source>
        <dbReference type="Pfam" id="PF13556"/>
    </source>
</evidence>
<name>A0A7J0CCT8_9ACTN</name>
<keyword evidence="6" id="KW-1185">Reference proteome</keyword>
<dbReference type="Pfam" id="PF13556">
    <property type="entry name" value="HTH_30"/>
    <property type="match status" value="1"/>
</dbReference>
<comment type="similarity">
    <text evidence="1">Belongs to the CdaR family.</text>
</comment>
<accession>A0A7J0CCT8</accession>
<dbReference type="Pfam" id="PF17853">
    <property type="entry name" value="GGDEF_2"/>
    <property type="match status" value="1"/>
</dbReference>
<dbReference type="Gene3D" id="1.10.10.2840">
    <property type="entry name" value="PucR C-terminal helix-turn-helix domain"/>
    <property type="match status" value="1"/>
</dbReference>
<comment type="caution">
    <text evidence="5">The sequence shown here is derived from an EMBL/GenBank/DDBJ whole genome shotgun (WGS) entry which is preliminary data.</text>
</comment>
<proteinExistence type="inferred from homology"/>
<evidence type="ECO:0000313" key="6">
    <source>
        <dbReference type="Proteomes" id="UP000498980"/>
    </source>
</evidence>
<evidence type="ECO:0000259" key="4">
    <source>
        <dbReference type="Pfam" id="PF17853"/>
    </source>
</evidence>
<dbReference type="AlphaFoldDB" id="A0A7J0CCT8"/>
<dbReference type="InterPro" id="IPR025736">
    <property type="entry name" value="PucR_C-HTH_dom"/>
</dbReference>